<evidence type="ECO:0000313" key="13">
    <source>
        <dbReference type="EMBL" id="MFD2695178.1"/>
    </source>
</evidence>
<dbReference type="PANTHER" id="PTHR42743">
    <property type="entry name" value="AMINO-ACID AMINOTRANSFERASE"/>
    <property type="match status" value="1"/>
</dbReference>
<dbReference type="GO" id="GO:0047810">
    <property type="term" value="F:D-alanine-2-oxoglutarate aminotransferase activity"/>
    <property type="evidence" value="ECO:0007669"/>
    <property type="project" value="UniProtKB-EC"/>
</dbReference>
<evidence type="ECO:0000256" key="12">
    <source>
        <dbReference type="RuleBase" id="RU004520"/>
    </source>
</evidence>
<gene>
    <name evidence="13" type="primary">dat</name>
    <name evidence="13" type="ORF">ACFSUE_16345</name>
</gene>
<dbReference type="PANTHER" id="PTHR42743:SF10">
    <property type="entry name" value="D-ALANINE AMINOTRANSFERASE"/>
    <property type="match status" value="1"/>
</dbReference>
<dbReference type="InterPro" id="IPR001544">
    <property type="entry name" value="Aminotrans_IV"/>
</dbReference>
<keyword evidence="6 13" id="KW-0032">Aminotransferase</keyword>
<evidence type="ECO:0000256" key="2">
    <source>
        <dbReference type="ARBA" id="ARBA00009320"/>
    </source>
</evidence>
<evidence type="ECO:0000256" key="8">
    <source>
        <dbReference type="ARBA" id="ARBA00022898"/>
    </source>
</evidence>
<keyword evidence="7 13" id="KW-0808">Transferase</keyword>
<dbReference type="NCBIfam" id="TIGR01121">
    <property type="entry name" value="D_amino_aminoT"/>
    <property type="match status" value="1"/>
</dbReference>
<evidence type="ECO:0000256" key="10">
    <source>
        <dbReference type="RuleBase" id="RU004106"/>
    </source>
</evidence>
<dbReference type="InterPro" id="IPR043132">
    <property type="entry name" value="BCAT-like_C"/>
</dbReference>
<comment type="subunit">
    <text evidence="3">Homodimer.</text>
</comment>
<evidence type="ECO:0000256" key="5">
    <source>
        <dbReference type="ARBA" id="ARBA00021779"/>
    </source>
</evidence>
<evidence type="ECO:0000256" key="6">
    <source>
        <dbReference type="ARBA" id="ARBA00022576"/>
    </source>
</evidence>
<reference evidence="14" key="1">
    <citation type="journal article" date="2019" name="Int. J. Syst. Evol. Microbiol.">
        <title>The Global Catalogue of Microorganisms (GCM) 10K type strain sequencing project: providing services to taxonomists for standard genome sequencing and annotation.</title>
        <authorList>
            <consortium name="The Broad Institute Genomics Platform"/>
            <consortium name="The Broad Institute Genome Sequencing Center for Infectious Disease"/>
            <person name="Wu L."/>
            <person name="Ma J."/>
        </authorList>
    </citation>
    <scope>NUCLEOTIDE SEQUENCE [LARGE SCALE GENOMIC DNA]</scope>
    <source>
        <strain evidence="14">TISTR 2466</strain>
    </source>
</reference>
<comment type="cofactor">
    <cofactor evidence="1 11">
        <name>pyridoxal 5'-phosphate</name>
        <dbReference type="ChEBI" id="CHEBI:597326"/>
    </cofactor>
</comment>
<dbReference type="SUPFAM" id="SSF56752">
    <property type="entry name" value="D-aminoacid aminotransferase-like PLP-dependent enzymes"/>
    <property type="match status" value="1"/>
</dbReference>
<comment type="function">
    <text evidence="12">Acts on the D-isomers of alanine, leucine, aspartate, glutamate, aminobutyrate, norvaline and asparagine. The enzyme transfers an amino group from a substrate D-amino acid to the pyridoxal phosphate cofactor to form pyridoxamine and an alpha-keto acid in the first half-reaction.</text>
</comment>
<dbReference type="InterPro" id="IPR018300">
    <property type="entry name" value="Aminotrans_IV_CS"/>
</dbReference>
<evidence type="ECO:0000256" key="7">
    <source>
        <dbReference type="ARBA" id="ARBA00022679"/>
    </source>
</evidence>
<evidence type="ECO:0000256" key="4">
    <source>
        <dbReference type="ARBA" id="ARBA00012874"/>
    </source>
</evidence>
<evidence type="ECO:0000256" key="11">
    <source>
        <dbReference type="RuleBase" id="RU004516"/>
    </source>
</evidence>
<dbReference type="InterPro" id="IPR036038">
    <property type="entry name" value="Aminotransferase-like"/>
</dbReference>
<sequence length="285" mass="32036">MAIVLYQDQFIDRDQAKVDIEDRGYQFGDGIYEALMVYSGRIFLLEPHMKRLERSARELDLALPYSTDHIIENIKKLIELNHLDDGVVYFQITRGAAARQHFFPENTPAVITGTVAGKIRDLSKRPQGIKAILADDIRWLRCDIKTLNLLGNVLAKQKAHASGAGEAILHREAIVTEGSSSNVFIVKDGTLVTHPADHYILNGITRLFVFDLAKKMNIPLAQREFTVDELLDADEVFITSTSNEVNPVLQIDDRLINGGEPGRIEKKLIDAYDAEVERIRAVPFV</sequence>
<keyword evidence="8 11" id="KW-0663">Pyridoxal phosphate</keyword>
<dbReference type="Gene3D" id="3.20.10.10">
    <property type="entry name" value="D-amino Acid Aminotransferase, subunit A, domain 2"/>
    <property type="match status" value="1"/>
</dbReference>
<comment type="catalytic activity">
    <reaction evidence="9 12">
        <text>D-alanine + 2-oxoglutarate = D-glutamate + pyruvate</text>
        <dbReference type="Rhea" id="RHEA:15869"/>
        <dbReference type="ChEBI" id="CHEBI:15361"/>
        <dbReference type="ChEBI" id="CHEBI:16810"/>
        <dbReference type="ChEBI" id="CHEBI:29986"/>
        <dbReference type="ChEBI" id="CHEBI:57416"/>
        <dbReference type="EC" id="2.6.1.21"/>
    </reaction>
</comment>
<name>A0ABW5S698_9BACL</name>
<comment type="caution">
    <text evidence="13">The sequence shown here is derived from an EMBL/GenBank/DDBJ whole genome shotgun (WGS) entry which is preliminary data.</text>
</comment>
<proteinExistence type="inferred from homology"/>
<dbReference type="EC" id="2.6.1.21" evidence="4 12"/>
<dbReference type="InterPro" id="IPR043131">
    <property type="entry name" value="BCAT-like_N"/>
</dbReference>
<evidence type="ECO:0000256" key="9">
    <source>
        <dbReference type="ARBA" id="ARBA00047911"/>
    </source>
</evidence>
<dbReference type="CDD" id="cd01558">
    <property type="entry name" value="D-AAT_like"/>
    <property type="match status" value="1"/>
</dbReference>
<dbReference type="PROSITE" id="PS00770">
    <property type="entry name" value="AA_TRANSFER_CLASS_4"/>
    <property type="match status" value="1"/>
</dbReference>
<dbReference type="NCBIfam" id="NF005209">
    <property type="entry name" value="PRK06680.1"/>
    <property type="match status" value="1"/>
</dbReference>
<dbReference type="RefSeq" id="WP_253060819.1">
    <property type="nucleotide sequence ID" value="NZ_JAMXWM010000007.1"/>
</dbReference>
<evidence type="ECO:0000313" key="14">
    <source>
        <dbReference type="Proteomes" id="UP001597399"/>
    </source>
</evidence>
<dbReference type="InterPro" id="IPR005784">
    <property type="entry name" value="D_amino_transT"/>
</dbReference>
<evidence type="ECO:0000256" key="3">
    <source>
        <dbReference type="ARBA" id="ARBA00011738"/>
    </source>
</evidence>
<evidence type="ECO:0000256" key="1">
    <source>
        <dbReference type="ARBA" id="ARBA00001933"/>
    </source>
</evidence>
<dbReference type="EMBL" id="JBHUMQ010000039">
    <property type="protein sequence ID" value="MFD2695178.1"/>
    <property type="molecule type" value="Genomic_DNA"/>
</dbReference>
<comment type="similarity">
    <text evidence="2 10">Belongs to the class-IV pyridoxal-phosphate-dependent aminotransferase family.</text>
</comment>
<dbReference type="InterPro" id="IPR050571">
    <property type="entry name" value="Class-IV_PLP-Dep_Aminotrnsfr"/>
</dbReference>
<dbReference type="Proteomes" id="UP001597399">
    <property type="component" value="Unassembled WGS sequence"/>
</dbReference>
<keyword evidence="14" id="KW-1185">Reference proteome</keyword>
<accession>A0ABW5S698</accession>
<organism evidence="13 14">
    <name type="scientific">Sporolactobacillus shoreicorticis</name>
    <dbReference type="NCBI Taxonomy" id="1923877"/>
    <lineage>
        <taxon>Bacteria</taxon>
        <taxon>Bacillati</taxon>
        <taxon>Bacillota</taxon>
        <taxon>Bacilli</taxon>
        <taxon>Bacillales</taxon>
        <taxon>Sporolactobacillaceae</taxon>
        <taxon>Sporolactobacillus</taxon>
    </lineage>
</organism>
<dbReference type="Gene3D" id="3.30.470.10">
    <property type="match status" value="1"/>
</dbReference>
<protein>
    <recommendedName>
        <fullName evidence="5 12">D-alanine aminotransferase</fullName>
        <ecNumber evidence="4 12">2.6.1.21</ecNumber>
    </recommendedName>
</protein>
<dbReference type="Pfam" id="PF01063">
    <property type="entry name" value="Aminotran_4"/>
    <property type="match status" value="1"/>
</dbReference>